<dbReference type="InterPro" id="IPR044059">
    <property type="entry name" value="Csn1/TTC4_wheel"/>
</dbReference>
<reference evidence="6" key="1">
    <citation type="submission" date="2025-08" db="UniProtKB">
        <authorList>
            <consortium name="RefSeq"/>
        </authorList>
    </citation>
    <scope>IDENTIFICATION</scope>
    <source>
        <tissue evidence="6">Total insect</tissue>
    </source>
</reference>
<name>A0A6P9AEL2_THRPL</name>
<dbReference type="SUPFAM" id="SSF48452">
    <property type="entry name" value="TPR-like"/>
    <property type="match status" value="1"/>
</dbReference>
<dbReference type="Proteomes" id="UP000515158">
    <property type="component" value="Unplaced"/>
</dbReference>
<feature type="domain" description="Cns1/TTC4 wheel" evidence="4">
    <location>
        <begin position="276"/>
        <end position="378"/>
    </location>
</feature>
<organism evidence="6">
    <name type="scientific">Thrips palmi</name>
    <name type="common">Melon thrips</name>
    <dbReference type="NCBI Taxonomy" id="161013"/>
    <lineage>
        <taxon>Eukaryota</taxon>
        <taxon>Metazoa</taxon>
        <taxon>Ecdysozoa</taxon>
        <taxon>Arthropoda</taxon>
        <taxon>Hexapoda</taxon>
        <taxon>Insecta</taxon>
        <taxon>Pterygota</taxon>
        <taxon>Neoptera</taxon>
        <taxon>Paraneoptera</taxon>
        <taxon>Thysanoptera</taxon>
        <taxon>Terebrantia</taxon>
        <taxon>Thripoidea</taxon>
        <taxon>Thripidae</taxon>
        <taxon>Thrips</taxon>
    </lineage>
</organism>
<keyword evidence="1" id="KW-0677">Repeat</keyword>
<keyword evidence="5" id="KW-1185">Reference proteome</keyword>
<keyword evidence="2" id="KW-0802">TPR repeat</keyword>
<dbReference type="InterPro" id="IPR011990">
    <property type="entry name" value="TPR-like_helical_dom_sf"/>
</dbReference>
<dbReference type="InterPro" id="IPR019734">
    <property type="entry name" value="TPR_rpt"/>
</dbReference>
<evidence type="ECO:0000313" key="5">
    <source>
        <dbReference type="Proteomes" id="UP000515158"/>
    </source>
</evidence>
<proteinExistence type="inferred from homology"/>
<dbReference type="GO" id="GO:0030544">
    <property type="term" value="F:Hsp70 protein binding"/>
    <property type="evidence" value="ECO:0007669"/>
    <property type="project" value="TreeGrafter"/>
</dbReference>
<dbReference type="Gene3D" id="1.25.40.10">
    <property type="entry name" value="Tetratricopeptide repeat domain"/>
    <property type="match status" value="1"/>
</dbReference>
<dbReference type="InParanoid" id="A0A6P9AEL2"/>
<dbReference type="CTD" id="35565"/>
<dbReference type="SMART" id="SM00028">
    <property type="entry name" value="TPR"/>
    <property type="match status" value="3"/>
</dbReference>
<dbReference type="GO" id="GO:0005634">
    <property type="term" value="C:nucleus"/>
    <property type="evidence" value="ECO:0007669"/>
    <property type="project" value="TreeGrafter"/>
</dbReference>
<accession>A0A6P9AEL2</accession>
<dbReference type="CDD" id="cd21380">
    <property type="entry name" value="CTWD_Cns1"/>
    <property type="match status" value="1"/>
</dbReference>
<evidence type="ECO:0000313" key="6">
    <source>
        <dbReference type="RefSeq" id="XP_034255905.1"/>
    </source>
</evidence>
<dbReference type="PANTHER" id="PTHR46035:SF1">
    <property type="entry name" value="TETRATRICOPEPTIDE REPEAT PROTEIN 4"/>
    <property type="match status" value="1"/>
</dbReference>
<dbReference type="AlphaFoldDB" id="A0A6P9AEL2"/>
<evidence type="ECO:0000256" key="1">
    <source>
        <dbReference type="ARBA" id="ARBA00022737"/>
    </source>
</evidence>
<dbReference type="OrthoDB" id="420195at2759"/>
<evidence type="ECO:0000259" key="4">
    <source>
        <dbReference type="Pfam" id="PF18972"/>
    </source>
</evidence>
<dbReference type="Pfam" id="PF18972">
    <property type="entry name" value="Wheel"/>
    <property type="match status" value="1"/>
</dbReference>
<dbReference type="RefSeq" id="XP_034255905.1">
    <property type="nucleotide sequence ID" value="XM_034400014.1"/>
</dbReference>
<dbReference type="GO" id="GO:0006457">
    <property type="term" value="P:protein folding"/>
    <property type="evidence" value="ECO:0007669"/>
    <property type="project" value="TreeGrafter"/>
</dbReference>
<sequence length="386" mass="44822">MDNNKDITDVVQDKKLTPQELAAKLDAELDEFIGGLERKAYTEGWPEDRWEEEMEKHPFFMTKAPEPGEELSPLMEGIQQLKYDENENTPEDLAIAYKDDGNFNFKCKKYRRAIIAYTEGLKKKCKDDEINAQLYNNRSASNFFLENYRSSLNDCLAALKLKEDYPKALNRAAECLFHLNKFDECIEYCDKIIARNADDKAITVLRSKATTAKKVADRDKRRLQAAGKKEEMQGLKLLETVRNRNIKFKSKDSAALKLSDLEPQFPDAVRSRVHIDENGKLVWPVIFMYPEYKLTDFIQAFHEDEIFENMLCEVFAEHPEWDHEKKYVPVNLRIYFEDENARMHNIPTTWTLGKALTHSKYILQGGTPGFMILVSGSDAEKLYIKK</sequence>
<dbReference type="PANTHER" id="PTHR46035">
    <property type="entry name" value="TETRATRICOPEPTIDE REPEAT PROTEIN 4"/>
    <property type="match status" value="1"/>
</dbReference>
<comment type="similarity">
    <text evidence="3">Belongs to the TTC4 family.</text>
</comment>
<dbReference type="GO" id="GO:0051879">
    <property type="term" value="F:Hsp90 protein binding"/>
    <property type="evidence" value="ECO:0007669"/>
    <property type="project" value="InterPro"/>
</dbReference>
<protein>
    <submittedName>
        <fullName evidence="6">DNA polymerase interacting tetratricopeptide repeat-containing, protein of 47 kDa</fullName>
    </submittedName>
</protein>
<evidence type="ECO:0000256" key="2">
    <source>
        <dbReference type="ARBA" id="ARBA00022803"/>
    </source>
</evidence>
<evidence type="ECO:0000256" key="3">
    <source>
        <dbReference type="ARBA" id="ARBA00023602"/>
    </source>
</evidence>
<dbReference type="GO" id="GO:0005829">
    <property type="term" value="C:cytosol"/>
    <property type="evidence" value="ECO:0007669"/>
    <property type="project" value="TreeGrafter"/>
</dbReference>
<dbReference type="KEGG" id="tpal:117653953"/>
<dbReference type="GeneID" id="117653953"/>
<gene>
    <name evidence="6" type="primary">LOC117653953</name>
</gene>
<dbReference type="FunCoup" id="A0A6P9AEL2">
    <property type="interactions" value="2259"/>
</dbReference>